<dbReference type="InterPro" id="IPR050109">
    <property type="entry name" value="HTH-type_TetR-like_transc_reg"/>
</dbReference>
<reference evidence="6 7" key="1">
    <citation type="submission" date="2017-06" db="EMBL/GenBank/DDBJ databases">
        <authorList>
            <person name="Kim H.J."/>
            <person name="Triplett B.A."/>
        </authorList>
    </citation>
    <scope>NUCLEOTIDE SEQUENCE [LARGE SCALE GENOMIC DNA]</scope>
    <source>
        <strain evidence="6 7">DSM 43151</strain>
    </source>
</reference>
<feature type="domain" description="HTH tetR-type" evidence="5">
    <location>
        <begin position="7"/>
        <end position="67"/>
    </location>
</feature>
<accession>A0A239FYY0</accession>
<dbReference type="PROSITE" id="PS50977">
    <property type="entry name" value="HTH_TETR_2"/>
    <property type="match status" value="1"/>
</dbReference>
<dbReference type="EMBL" id="FZNR01000019">
    <property type="protein sequence ID" value="SNS62247.1"/>
    <property type="molecule type" value="Genomic_DNA"/>
</dbReference>
<dbReference type="PRINTS" id="PR00455">
    <property type="entry name" value="HTHTETR"/>
</dbReference>
<dbReference type="Proteomes" id="UP000198415">
    <property type="component" value="Unassembled WGS sequence"/>
</dbReference>
<dbReference type="InterPro" id="IPR036271">
    <property type="entry name" value="Tet_transcr_reg_TetR-rel_C_sf"/>
</dbReference>
<keyword evidence="2 4" id="KW-0238">DNA-binding</keyword>
<evidence type="ECO:0000256" key="2">
    <source>
        <dbReference type="ARBA" id="ARBA00023125"/>
    </source>
</evidence>
<dbReference type="RefSeq" id="WP_089297515.1">
    <property type="nucleotide sequence ID" value="NZ_BOMU01000084.1"/>
</dbReference>
<feature type="DNA-binding region" description="H-T-H motif" evidence="4">
    <location>
        <begin position="30"/>
        <end position="49"/>
    </location>
</feature>
<dbReference type="GO" id="GO:0003700">
    <property type="term" value="F:DNA-binding transcription factor activity"/>
    <property type="evidence" value="ECO:0007669"/>
    <property type="project" value="TreeGrafter"/>
</dbReference>
<name>A0A239FYY0_9ACTN</name>
<evidence type="ECO:0000256" key="1">
    <source>
        <dbReference type="ARBA" id="ARBA00023015"/>
    </source>
</evidence>
<dbReference type="SUPFAM" id="SSF48498">
    <property type="entry name" value="Tetracyclin repressor-like, C-terminal domain"/>
    <property type="match status" value="1"/>
</dbReference>
<keyword evidence="3" id="KW-0804">Transcription</keyword>
<dbReference type="GO" id="GO:0000976">
    <property type="term" value="F:transcription cis-regulatory region binding"/>
    <property type="evidence" value="ECO:0007669"/>
    <property type="project" value="TreeGrafter"/>
</dbReference>
<dbReference type="InterPro" id="IPR009057">
    <property type="entry name" value="Homeodomain-like_sf"/>
</dbReference>
<sequence>MPMQSGPRRSAEIFDATLRLLAERGYERLTIEGVADRAGVNKTTIYRWWPSKPALLGAALGGAPLLRFAVPDTGSLHGDLTALVRALVDVLTESSSAALAAAALGAASQNPELAALVQTFFADRLAAELPIFRRAAARGELPDGTDPMLVIDALAGAVWVRVLLRRLPVEEDFAENLATLLCPRVGTSPAAGGPRDTDGTRGRTG</sequence>
<keyword evidence="7" id="KW-1185">Reference proteome</keyword>
<protein>
    <submittedName>
        <fullName evidence="6">Transcriptional regulator, TetR family</fullName>
    </submittedName>
</protein>
<evidence type="ECO:0000256" key="3">
    <source>
        <dbReference type="ARBA" id="ARBA00023163"/>
    </source>
</evidence>
<dbReference type="InterPro" id="IPR001647">
    <property type="entry name" value="HTH_TetR"/>
</dbReference>
<evidence type="ECO:0000313" key="6">
    <source>
        <dbReference type="EMBL" id="SNS62247.1"/>
    </source>
</evidence>
<dbReference type="OrthoDB" id="9796019at2"/>
<dbReference type="Pfam" id="PF00440">
    <property type="entry name" value="TetR_N"/>
    <property type="match status" value="1"/>
</dbReference>
<dbReference type="AlphaFoldDB" id="A0A239FYY0"/>
<evidence type="ECO:0000313" key="7">
    <source>
        <dbReference type="Proteomes" id="UP000198415"/>
    </source>
</evidence>
<dbReference type="PANTHER" id="PTHR30055:SF148">
    <property type="entry name" value="TETR-FAMILY TRANSCRIPTIONAL REGULATOR"/>
    <property type="match status" value="1"/>
</dbReference>
<dbReference type="InterPro" id="IPR011075">
    <property type="entry name" value="TetR_C"/>
</dbReference>
<dbReference type="SUPFAM" id="SSF46689">
    <property type="entry name" value="Homeodomain-like"/>
    <property type="match status" value="1"/>
</dbReference>
<organism evidence="6 7">
    <name type="scientific">Actinoplanes regularis</name>
    <dbReference type="NCBI Taxonomy" id="52697"/>
    <lineage>
        <taxon>Bacteria</taxon>
        <taxon>Bacillati</taxon>
        <taxon>Actinomycetota</taxon>
        <taxon>Actinomycetes</taxon>
        <taxon>Micromonosporales</taxon>
        <taxon>Micromonosporaceae</taxon>
        <taxon>Actinoplanes</taxon>
    </lineage>
</organism>
<dbReference type="Gene3D" id="1.10.10.60">
    <property type="entry name" value="Homeodomain-like"/>
    <property type="match status" value="1"/>
</dbReference>
<dbReference type="Pfam" id="PF16859">
    <property type="entry name" value="TetR_C_11"/>
    <property type="match status" value="1"/>
</dbReference>
<evidence type="ECO:0000259" key="5">
    <source>
        <dbReference type="PROSITE" id="PS50977"/>
    </source>
</evidence>
<evidence type="ECO:0000256" key="4">
    <source>
        <dbReference type="PROSITE-ProRule" id="PRU00335"/>
    </source>
</evidence>
<keyword evidence="1" id="KW-0805">Transcription regulation</keyword>
<dbReference type="Gene3D" id="1.10.357.10">
    <property type="entry name" value="Tetracycline Repressor, domain 2"/>
    <property type="match status" value="1"/>
</dbReference>
<gene>
    <name evidence="6" type="ORF">SAMN06264365_119123</name>
</gene>
<dbReference type="PANTHER" id="PTHR30055">
    <property type="entry name" value="HTH-TYPE TRANSCRIPTIONAL REGULATOR RUTR"/>
    <property type="match status" value="1"/>
</dbReference>
<proteinExistence type="predicted"/>